<feature type="transmembrane region" description="Helical" evidence="8">
    <location>
        <begin position="246"/>
        <end position="266"/>
    </location>
</feature>
<evidence type="ECO:0000256" key="5">
    <source>
        <dbReference type="ARBA" id="ARBA00022989"/>
    </source>
</evidence>
<evidence type="ECO:0000256" key="1">
    <source>
        <dbReference type="ARBA" id="ARBA00004651"/>
    </source>
</evidence>
<feature type="transmembrane region" description="Helical" evidence="8">
    <location>
        <begin position="149"/>
        <end position="170"/>
    </location>
</feature>
<dbReference type="Proteomes" id="UP000733379">
    <property type="component" value="Unassembled WGS sequence"/>
</dbReference>
<name>A0ABS6BAQ9_9NOCA</name>
<dbReference type="EMBL" id="JAHKNI010000021">
    <property type="protein sequence ID" value="MBU3067386.1"/>
    <property type="molecule type" value="Genomic_DNA"/>
</dbReference>
<evidence type="ECO:0000313" key="10">
    <source>
        <dbReference type="EMBL" id="MBU3067386.1"/>
    </source>
</evidence>
<evidence type="ECO:0000313" key="11">
    <source>
        <dbReference type="Proteomes" id="UP000733379"/>
    </source>
</evidence>
<keyword evidence="11" id="KW-1185">Reference proteome</keyword>
<sequence>MSVTVESPTRVTDEGTRTTRTGTAARPKRAHLHQIDLFRILTFACVIGAHVVGNSLDPGNVPANGVAVILHFTRQAFFALTGFVLIYQYGQRPLDTRAFWRKRFPLVGIPYLAWSVLYWVYSIVAGLHPGESMKSALWRLVFETATGGAWYQLYFLLVTMQVYLLFPLILKLLRATRGHHRWVLAVSATLQVGALYLMVHPPVETGRPAGIWNHLFATVLPYQFYVVLGTVAAWHIESVTAAIRRFGPLLLGGGLLATVVSELIYFRQLRELAPWQASNVFMLHLLVCYTLIIAAQYTLSSWWAAHRREDHATARIVKWGSDRSFGVFLVHPLALQILAPVIPDLQSAFGLLWGTVVLYICVLTMAIAATEVLRRIPGSLWLTGRPMLHTDPFVLVRKFRRERAHQS</sequence>
<protein>
    <submittedName>
        <fullName evidence="10">Acyltransferase</fullName>
    </submittedName>
</protein>
<keyword evidence="3" id="KW-1003">Cell membrane</keyword>
<feature type="region of interest" description="Disordered" evidence="7">
    <location>
        <begin position="1"/>
        <end position="25"/>
    </location>
</feature>
<keyword evidence="5 8" id="KW-1133">Transmembrane helix</keyword>
<dbReference type="RefSeq" id="WP_215923467.1">
    <property type="nucleotide sequence ID" value="NZ_JAHKNI010000021.1"/>
</dbReference>
<keyword evidence="10" id="KW-0012">Acyltransferase</keyword>
<feature type="transmembrane region" description="Helical" evidence="8">
    <location>
        <begin position="182"/>
        <end position="199"/>
    </location>
</feature>
<feature type="transmembrane region" description="Helical" evidence="8">
    <location>
        <begin position="325"/>
        <end position="342"/>
    </location>
</feature>
<organism evidence="10 11">
    <name type="scientific">Nocardia albiluteola</name>
    <dbReference type="NCBI Taxonomy" id="2842303"/>
    <lineage>
        <taxon>Bacteria</taxon>
        <taxon>Bacillati</taxon>
        <taxon>Actinomycetota</taxon>
        <taxon>Actinomycetes</taxon>
        <taxon>Mycobacteriales</taxon>
        <taxon>Nocardiaceae</taxon>
        <taxon>Nocardia</taxon>
    </lineage>
</organism>
<comment type="caution">
    <text evidence="10">The sequence shown here is derived from an EMBL/GenBank/DDBJ whole genome shotgun (WGS) entry which is preliminary data.</text>
</comment>
<evidence type="ECO:0000256" key="3">
    <source>
        <dbReference type="ARBA" id="ARBA00022475"/>
    </source>
</evidence>
<proteinExistence type="inferred from homology"/>
<evidence type="ECO:0000256" key="7">
    <source>
        <dbReference type="SAM" id="MobiDB-lite"/>
    </source>
</evidence>
<dbReference type="PANTHER" id="PTHR40074:SF2">
    <property type="entry name" value="O-ACETYLTRANSFERASE WECH"/>
    <property type="match status" value="1"/>
</dbReference>
<feature type="domain" description="Acyltransferase 3" evidence="9">
    <location>
        <begin position="33"/>
        <end position="368"/>
    </location>
</feature>
<feature type="transmembrane region" description="Helical" evidence="8">
    <location>
        <begin position="68"/>
        <end position="90"/>
    </location>
</feature>
<feature type="transmembrane region" description="Helical" evidence="8">
    <location>
        <begin position="348"/>
        <end position="369"/>
    </location>
</feature>
<evidence type="ECO:0000256" key="6">
    <source>
        <dbReference type="ARBA" id="ARBA00023136"/>
    </source>
</evidence>
<feature type="transmembrane region" description="Helical" evidence="8">
    <location>
        <begin position="37"/>
        <end position="56"/>
    </location>
</feature>
<keyword evidence="4 8" id="KW-0812">Transmembrane</keyword>
<reference evidence="10 11" key="1">
    <citation type="submission" date="2021-06" db="EMBL/GenBank/DDBJ databases">
        <title>Actinomycetes sequencing.</title>
        <authorList>
            <person name="Shan Q."/>
        </authorList>
    </citation>
    <scope>NUCLEOTIDE SEQUENCE [LARGE SCALE GENOMIC DNA]</scope>
    <source>
        <strain evidence="10 11">NEAU-G5</strain>
    </source>
</reference>
<feature type="transmembrane region" description="Helical" evidence="8">
    <location>
        <begin position="111"/>
        <end position="129"/>
    </location>
</feature>
<evidence type="ECO:0000256" key="2">
    <source>
        <dbReference type="ARBA" id="ARBA00007400"/>
    </source>
</evidence>
<comment type="subcellular location">
    <subcellularLocation>
        <location evidence="1">Cell membrane</location>
        <topology evidence="1">Multi-pass membrane protein</topology>
    </subcellularLocation>
</comment>
<keyword evidence="10" id="KW-0808">Transferase</keyword>
<evidence type="ECO:0000256" key="8">
    <source>
        <dbReference type="SAM" id="Phobius"/>
    </source>
</evidence>
<comment type="similarity">
    <text evidence="2">Belongs to the acyltransferase 3 family.</text>
</comment>
<dbReference type="PANTHER" id="PTHR40074">
    <property type="entry name" value="O-ACETYLTRANSFERASE WECH"/>
    <property type="match status" value="1"/>
</dbReference>
<feature type="transmembrane region" description="Helical" evidence="8">
    <location>
        <begin position="281"/>
        <end position="304"/>
    </location>
</feature>
<keyword evidence="6 8" id="KW-0472">Membrane</keyword>
<dbReference type="GO" id="GO:0016746">
    <property type="term" value="F:acyltransferase activity"/>
    <property type="evidence" value="ECO:0007669"/>
    <property type="project" value="UniProtKB-KW"/>
</dbReference>
<gene>
    <name evidence="10" type="ORF">KO481_38425</name>
</gene>
<dbReference type="Pfam" id="PF01757">
    <property type="entry name" value="Acyl_transf_3"/>
    <property type="match status" value="1"/>
</dbReference>
<evidence type="ECO:0000259" key="9">
    <source>
        <dbReference type="Pfam" id="PF01757"/>
    </source>
</evidence>
<feature type="transmembrane region" description="Helical" evidence="8">
    <location>
        <begin position="211"/>
        <end position="234"/>
    </location>
</feature>
<evidence type="ECO:0000256" key="4">
    <source>
        <dbReference type="ARBA" id="ARBA00022692"/>
    </source>
</evidence>
<dbReference type="InterPro" id="IPR002656">
    <property type="entry name" value="Acyl_transf_3_dom"/>
</dbReference>
<accession>A0ABS6BAQ9</accession>